<reference evidence="1 2" key="1">
    <citation type="submission" date="2020-08" db="EMBL/GenBank/DDBJ databases">
        <title>Sphingomonas sp. sand1-3 16S ribosomal RNA gene Genome sequencing and assembly.</title>
        <authorList>
            <person name="Kang M."/>
        </authorList>
    </citation>
    <scope>NUCLEOTIDE SEQUENCE [LARGE SCALE GENOMIC DNA]</scope>
    <source>
        <strain evidence="2">sand1-3</strain>
    </source>
</reference>
<dbReference type="AlphaFoldDB" id="A0A7G9L3Q0"/>
<dbReference type="RefSeq" id="WP_187480204.1">
    <property type="nucleotide sequence ID" value="NZ_CP060697.1"/>
</dbReference>
<organism evidence="1 2">
    <name type="scientific">Sphingomonas sabuli</name>
    <dbReference type="NCBI Taxonomy" id="2764186"/>
    <lineage>
        <taxon>Bacteria</taxon>
        <taxon>Pseudomonadati</taxon>
        <taxon>Pseudomonadota</taxon>
        <taxon>Alphaproteobacteria</taxon>
        <taxon>Sphingomonadales</taxon>
        <taxon>Sphingomonadaceae</taxon>
        <taxon>Sphingomonas</taxon>
    </lineage>
</organism>
<dbReference type="Proteomes" id="UP000515861">
    <property type="component" value="Chromosome"/>
</dbReference>
<accession>A0A7G9L3Q0</accession>
<dbReference type="KEGG" id="ssau:H8M03_02550"/>
<sequence>MARFASAQQVASRFVEEVAERRAEPMSVRLRLYRSVSVPELEDILCTGAIVGGQNRFNTWDTRPFVFFADELTDHLIAQGEASYRQAYFASMRHELYDQIDRLASRIERLADLALAELDYAGARYDPEAAELFRHGIGSGHFRRAARRARSSVAIAASKEVARLNVHNEQLWADHSRLVETLVPRIEQLKAGWRFTSAVLVTKPVGGGIRYPGELGICGLPGHSREYAFQPGQIGAADIERIILFKNHREIASIEDPTCALGLSRAFPCRR</sequence>
<protein>
    <submittedName>
        <fullName evidence="1">Uncharacterized protein</fullName>
    </submittedName>
</protein>
<dbReference type="EMBL" id="CP060697">
    <property type="protein sequence ID" value="QNM83249.1"/>
    <property type="molecule type" value="Genomic_DNA"/>
</dbReference>
<name>A0A7G9L3Q0_9SPHN</name>
<evidence type="ECO:0000313" key="2">
    <source>
        <dbReference type="Proteomes" id="UP000515861"/>
    </source>
</evidence>
<gene>
    <name evidence="1" type="ORF">H8M03_02550</name>
</gene>
<evidence type="ECO:0000313" key="1">
    <source>
        <dbReference type="EMBL" id="QNM83249.1"/>
    </source>
</evidence>
<proteinExistence type="predicted"/>
<keyword evidence="2" id="KW-1185">Reference proteome</keyword>